<protein>
    <submittedName>
        <fullName evidence="1">Uncharacterized protein</fullName>
    </submittedName>
</protein>
<name>A0A0E9TYN1_ANGAN</name>
<organism evidence="1">
    <name type="scientific">Anguilla anguilla</name>
    <name type="common">European freshwater eel</name>
    <name type="synonym">Muraena anguilla</name>
    <dbReference type="NCBI Taxonomy" id="7936"/>
    <lineage>
        <taxon>Eukaryota</taxon>
        <taxon>Metazoa</taxon>
        <taxon>Chordata</taxon>
        <taxon>Craniata</taxon>
        <taxon>Vertebrata</taxon>
        <taxon>Euteleostomi</taxon>
        <taxon>Actinopterygii</taxon>
        <taxon>Neopterygii</taxon>
        <taxon>Teleostei</taxon>
        <taxon>Anguilliformes</taxon>
        <taxon>Anguillidae</taxon>
        <taxon>Anguilla</taxon>
    </lineage>
</organism>
<dbReference type="AlphaFoldDB" id="A0A0E9TYN1"/>
<dbReference type="EMBL" id="GBXM01049823">
    <property type="protein sequence ID" value="JAH58754.1"/>
    <property type="molecule type" value="Transcribed_RNA"/>
</dbReference>
<proteinExistence type="predicted"/>
<accession>A0A0E9TYN1</accession>
<reference evidence="1" key="2">
    <citation type="journal article" date="2015" name="Fish Shellfish Immunol.">
        <title>Early steps in the European eel (Anguilla anguilla)-Vibrio vulnificus interaction in the gills: Role of the RtxA13 toxin.</title>
        <authorList>
            <person name="Callol A."/>
            <person name="Pajuelo D."/>
            <person name="Ebbesson L."/>
            <person name="Teles M."/>
            <person name="MacKenzie S."/>
            <person name="Amaro C."/>
        </authorList>
    </citation>
    <scope>NUCLEOTIDE SEQUENCE</scope>
</reference>
<reference evidence="1" key="1">
    <citation type="submission" date="2014-11" db="EMBL/GenBank/DDBJ databases">
        <authorList>
            <person name="Amaro Gonzalez C."/>
        </authorList>
    </citation>
    <scope>NUCLEOTIDE SEQUENCE</scope>
</reference>
<evidence type="ECO:0000313" key="1">
    <source>
        <dbReference type="EMBL" id="JAH58754.1"/>
    </source>
</evidence>
<sequence length="35" mass="3993">MHCASNHHDTKRPGAFKAIMSVKRKDFLNVKSCFS</sequence>